<evidence type="ECO:0000256" key="5">
    <source>
        <dbReference type="ARBA" id="ARBA00023180"/>
    </source>
</evidence>
<keyword evidence="4 8" id="KW-0472">Membrane</keyword>
<dbReference type="InterPro" id="IPR004869">
    <property type="entry name" value="MMPL_dom"/>
</dbReference>
<sequence length="1109" mass="125412">MDLAQDSVAEVSKDELSTEELQKQRREKKPFFYCRIVTNHPYKSFFVALGIQIGIVMTTGILFLSGYDLFPTSFDTLPMELYSIPYRLRDYANRDKDNYDDAFVRQLDNTGFPSWERGLRHSLSSLDLYYSSEGGNIFTRETFQLMQQVENDLVTASGYSSSWCQTNSSSLACVNTVSILRYFDGTYSGISATFNDPTFSNIPSVLYEAYTNTQTKADFEFFLPKSFVITATRAEGTITRSILPVGCSVSGTYLCKNMKNVVGDFLQGPMKDKLESWREKLTSFDFWYYSYILWNKDVIAQAMTDMMLALGSMVFIFSFMTYHTKSLWIAGFAIISIITSFLGGNLIYRVIFDFRYFGFFHILAIFIALGIGADDLFVFFDAWRLTSFHSYPSLAHRLSDAFNKSAQSMATTSLTTIVAFLCSAISPLLATKSFGVFAAITIFFNYMSVIIFFPCVVTVYHLKFEHFKWPCFRCCRKKTSDSSENDKVNNNSVKPMQSIFVLSDGKSDITTNEKIGQTVHKDLDDFPQKQNGQVPNGHVSNGHVTNGIANGHMSNGISNGKANTVNKTDGTTSKPNDKQTRQTDRSKEKKLVIFFRDYYFRFITHRIARWCLLPVFVVVVAVFAYQASTLEPDNENMQVWKDSHHYSKAIDAEQYDFYVSADENLVTVHILWGLKNKDRSNCHFSDITCVGDNVYDDSFDPNPVANQQAIMDFCSSLYSMSASTLAEYEIKTDSSGNPEIACFTRDLTTFLSNITTALSIDVSLPWDYTKVSNLMTAESTHYDVSQFNSNFPNILEIAVQYWMYNGYAKTFTDDYATYNSMFGEEKGAWSKQLLSDTSIYYGNKMKYMMVSINTTINRFTTGYAEGIPKVERWENFIQSEVGKMPTGLQGGFQLTRSIWHWLYIQKEMEKNAVTGIAVGVSLAFPILCLSTMNVIVGSLATLSICCTTICVIGVIPTAGWRLGLLTSLNMTMLVGLAVDYVVHLAEGYRNSLHKDRLHRTRDMLEEMATSVFSGACTTLGAALFMFLAKITFFMQFGIFLFCTIGFSLFFSLGLFSVLMGLIGPQNDTGSLRPIFNFIKRTLKKCLCWRKSKVVNIENGDSINNTTHQK</sequence>
<evidence type="ECO:0000259" key="9">
    <source>
        <dbReference type="PROSITE" id="PS50156"/>
    </source>
</evidence>
<accession>A0A210R352</accession>
<comment type="subcellular location">
    <subcellularLocation>
        <location evidence="1">Membrane</location>
        <topology evidence="1">Multi-pass membrane protein</topology>
    </subcellularLocation>
</comment>
<comment type="similarity">
    <text evidence="6">Belongs to the dispatched family.</text>
</comment>
<evidence type="ECO:0000256" key="3">
    <source>
        <dbReference type="ARBA" id="ARBA00022989"/>
    </source>
</evidence>
<dbReference type="PROSITE" id="PS50156">
    <property type="entry name" value="SSD"/>
    <property type="match status" value="1"/>
</dbReference>
<organism evidence="10 11">
    <name type="scientific">Mizuhopecten yessoensis</name>
    <name type="common">Japanese scallop</name>
    <name type="synonym">Patinopecten yessoensis</name>
    <dbReference type="NCBI Taxonomy" id="6573"/>
    <lineage>
        <taxon>Eukaryota</taxon>
        <taxon>Metazoa</taxon>
        <taxon>Spiralia</taxon>
        <taxon>Lophotrochozoa</taxon>
        <taxon>Mollusca</taxon>
        <taxon>Bivalvia</taxon>
        <taxon>Autobranchia</taxon>
        <taxon>Pteriomorphia</taxon>
        <taxon>Pectinida</taxon>
        <taxon>Pectinoidea</taxon>
        <taxon>Pectinidae</taxon>
        <taxon>Mizuhopecten</taxon>
    </lineage>
</organism>
<feature type="domain" description="SSD" evidence="9">
    <location>
        <begin position="297"/>
        <end position="459"/>
    </location>
</feature>
<feature type="transmembrane region" description="Helical" evidence="8">
    <location>
        <begin position="936"/>
        <end position="956"/>
    </location>
</feature>
<evidence type="ECO:0000256" key="1">
    <source>
        <dbReference type="ARBA" id="ARBA00004141"/>
    </source>
</evidence>
<evidence type="ECO:0000313" key="10">
    <source>
        <dbReference type="EMBL" id="OWF55417.1"/>
    </source>
</evidence>
<gene>
    <name evidence="10" type="ORF">KP79_PYT10470</name>
</gene>
<keyword evidence="11" id="KW-1185">Reference proteome</keyword>
<keyword evidence="2 8" id="KW-0812">Transmembrane</keyword>
<dbReference type="Proteomes" id="UP000242188">
    <property type="component" value="Unassembled WGS sequence"/>
</dbReference>
<feature type="transmembrane region" description="Helical" evidence="8">
    <location>
        <begin position="45"/>
        <end position="67"/>
    </location>
</feature>
<feature type="transmembrane region" description="Helical" evidence="8">
    <location>
        <begin position="436"/>
        <end position="460"/>
    </location>
</feature>
<dbReference type="Gene3D" id="1.20.1640.10">
    <property type="entry name" value="Multidrug efflux transporter AcrB transmembrane domain"/>
    <property type="match status" value="2"/>
</dbReference>
<feature type="transmembrane region" description="Helical" evidence="8">
    <location>
        <begin position="912"/>
        <end position="929"/>
    </location>
</feature>
<feature type="compositionally biased region" description="Basic and acidic residues" evidence="7">
    <location>
        <begin position="575"/>
        <end position="584"/>
    </location>
</feature>
<feature type="transmembrane region" description="Helical" evidence="8">
    <location>
        <begin position="962"/>
        <end position="982"/>
    </location>
</feature>
<dbReference type="Pfam" id="PF03176">
    <property type="entry name" value="MMPL"/>
    <property type="match status" value="1"/>
</dbReference>
<feature type="transmembrane region" description="Helical" evidence="8">
    <location>
        <begin position="1033"/>
        <end position="1062"/>
    </location>
</feature>
<feature type="region of interest" description="Disordered" evidence="7">
    <location>
        <begin position="540"/>
        <end position="584"/>
    </location>
</feature>
<evidence type="ECO:0000256" key="8">
    <source>
        <dbReference type="SAM" id="Phobius"/>
    </source>
</evidence>
<feature type="transmembrane region" description="Helical" evidence="8">
    <location>
        <begin position="607"/>
        <end position="627"/>
    </location>
</feature>
<protein>
    <submittedName>
        <fullName evidence="10">Protein dispatched-like 1</fullName>
    </submittedName>
</protein>
<dbReference type="InterPro" id="IPR000731">
    <property type="entry name" value="SSD"/>
</dbReference>
<evidence type="ECO:0000313" key="11">
    <source>
        <dbReference type="Proteomes" id="UP000242188"/>
    </source>
</evidence>
<feature type="transmembrane region" description="Helical" evidence="8">
    <location>
        <begin position="327"/>
        <end position="351"/>
    </location>
</feature>
<dbReference type="InterPro" id="IPR052081">
    <property type="entry name" value="Dispatched_Hh_regulator"/>
</dbReference>
<dbReference type="AlphaFoldDB" id="A0A210R352"/>
<evidence type="ECO:0000256" key="2">
    <source>
        <dbReference type="ARBA" id="ARBA00022692"/>
    </source>
</evidence>
<name>A0A210R352_MIZYE</name>
<dbReference type="GO" id="GO:0022857">
    <property type="term" value="F:transmembrane transporter activity"/>
    <property type="evidence" value="ECO:0007669"/>
    <property type="project" value="TreeGrafter"/>
</dbReference>
<feature type="transmembrane region" description="Helical" evidence="8">
    <location>
        <begin position="298"/>
        <end position="320"/>
    </location>
</feature>
<dbReference type="SUPFAM" id="SSF82866">
    <property type="entry name" value="Multidrug efflux transporter AcrB transmembrane domain"/>
    <property type="match status" value="2"/>
</dbReference>
<feature type="transmembrane region" description="Helical" evidence="8">
    <location>
        <begin position="357"/>
        <end position="380"/>
    </location>
</feature>
<feature type="transmembrane region" description="Helical" evidence="8">
    <location>
        <begin position="409"/>
        <end position="430"/>
    </location>
</feature>
<dbReference type="InterPro" id="IPR053958">
    <property type="entry name" value="HMGCR/SNAP/NPC1-like_SSD"/>
</dbReference>
<dbReference type="OrthoDB" id="429851at2759"/>
<feature type="transmembrane region" description="Helical" evidence="8">
    <location>
        <begin position="1003"/>
        <end position="1027"/>
    </location>
</feature>
<reference evidence="10 11" key="1">
    <citation type="journal article" date="2017" name="Nat. Ecol. Evol.">
        <title>Scallop genome provides insights into evolution of bilaterian karyotype and development.</title>
        <authorList>
            <person name="Wang S."/>
            <person name="Zhang J."/>
            <person name="Jiao W."/>
            <person name="Li J."/>
            <person name="Xun X."/>
            <person name="Sun Y."/>
            <person name="Guo X."/>
            <person name="Huan P."/>
            <person name="Dong B."/>
            <person name="Zhang L."/>
            <person name="Hu X."/>
            <person name="Sun X."/>
            <person name="Wang J."/>
            <person name="Zhao C."/>
            <person name="Wang Y."/>
            <person name="Wang D."/>
            <person name="Huang X."/>
            <person name="Wang R."/>
            <person name="Lv J."/>
            <person name="Li Y."/>
            <person name="Zhang Z."/>
            <person name="Liu B."/>
            <person name="Lu W."/>
            <person name="Hui Y."/>
            <person name="Liang J."/>
            <person name="Zhou Z."/>
            <person name="Hou R."/>
            <person name="Li X."/>
            <person name="Liu Y."/>
            <person name="Li H."/>
            <person name="Ning X."/>
            <person name="Lin Y."/>
            <person name="Zhao L."/>
            <person name="Xing Q."/>
            <person name="Dou J."/>
            <person name="Li Y."/>
            <person name="Mao J."/>
            <person name="Guo H."/>
            <person name="Dou H."/>
            <person name="Li T."/>
            <person name="Mu C."/>
            <person name="Jiang W."/>
            <person name="Fu Q."/>
            <person name="Fu X."/>
            <person name="Miao Y."/>
            <person name="Liu J."/>
            <person name="Yu Q."/>
            <person name="Li R."/>
            <person name="Liao H."/>
            <person name="Li X."/>
            <person name="Kong Y."/>
            <person name="Jiang Z."/>
            <person name="Chourrout D."/>
            <person name="Li R."/>
            <person name="Bao Z."/>
        </authorList>
    </citation>
    <scope>NUCLEOTIDE SEQUENCE [LARGE SCALE GENOMIC DNA]</scope>
    <source>
        <strain evidence="10 11">PY_sf001</strain>
    </source>
</reference>
<dbReference type="GO" id="GO:0016020">
    <property type="term" value="C:membrane"/>
    <property type="evidence" value="ECO:0007669"/>
    <property type="project" value="UniProtKB-SubCell"/>
</dbReference>
<dbReference type="EMBL" id="NEDP02000680">
    <property type="protein sequence ID" value="OWF55417.1"/>
    <property type="molecule type" value="Genomic_DNA"/>
</dbReference>
<dbReference type="Pfam" id="PF12349">
    <property type="entry name" value="Sterol-sensing"/>
    <property type="match status" value="1"/>
</dbReference>
<dbReference type="PANTHER" id="PTHR45951">
    <property type="entry name" value="PROTEIN DISPATCHED-RELATED"/>
    <property type="match status" value="1"/>
</dbReference>
<evidence type="ECO:0000256" key="4">
    <source>
        <dbReference type="ARBA" id="ARBA00023136"/>
    </source>
</evidence>
<comment type="caution">
    <text evidence="10">The sequence shown here is derived from an EMBL/GenBank/DDBJ whole genome shotgun (WGS) entry which is preliminary data.</text>
</comment>
<keyword evidence="5" id="KW-0325">Glycoprotein</keyword>
<feature type="compositionally biased region" description="Polar residues" evidence="7">
    <location>
        <begin position="540"/>
        <end position="574"/>
    </location>
</feature>
<keyword evidence="3 8" id="KW-1133">Transmembrane helix</keyword>
<evidence type="ECO:0000256" key="7">
    <source>
        <dbReference type="SAM" id="MobiDB-lite"/>
    </source>
</evidence>
<dbReference type="PANTHER" id="PTHR45951:SF7">
    <property type="entry name" value="SSD DOMAIN-CONTAINING PROTEIN"/>
    <property type="match status" value="1"/>
</dbReference>
<dbReference type="STRING" id="6573.A0A210R352"/>
<proteinExistence type="inferred from homology"/>
<evidence type="ECO:0000256" key="6">
    <source>
        <dbReference type="ARBA" id="ARBA00038046"/>
    </source>
</evidence>